<accession>A0ABD6F213</accession>
<gene>
    <name evidence="2" type="ORF">AB6A40_010201</name>
</gene>
<dbReference type="AlphaFoldDB" id="A0ABD6F213"/>
<feature type="region of interest" description="Disordered" evidence="1">
    <location>
        <begin position="77"/>
        <end position="97"/>
    </location>
</feature>
<keyword evidence="3" id="KW-1185">Reference proteome</keyword>
<name>A0ABD6F213_9BILA</name>
<dbReference type="EMBL" id="JBGFUD010012521">
    <property type="protein sequence ID" value="MFH4983492.1"/>
    <property type="molecule type" value="Genomic_DNA"/>
</dbReference>
<protein>
    <submittedName>
        <fullName evidence="2">Uncharacterized protein</fullName>
    </submittedName>
</protein>
<proteinExistence type="predicted"/>
<evidence type="ECO:0000256" key="1">
    <source>
        <dbReference type="SAM" id="MobiDB-lite"/>
    </source>
</evidence>
<evidence type="ECO:0000313" key="3">
    <source>
        <dbReference type="Proteomes" id="UP001608902"/>
    </source>
</evidence>
<sequence length="115" mass="12915">MKNQHYRYRPKFSYFRAPKLVDCQPSLSHSASAHFDDTQSDGCGAASQVFEFSQRLICPSISDKVFLASPDPEKSVDNVSYSSPATPQQFADSHCTTSENANSMTRRYLLYIIHG</sequence>
<comment type="caution">
    <text evidence="2">The sequence shown here is derived from an EMBL/GenBank/DDBJ whole genome shotgun (WGS) entry which is preliminary data.</text>
</comment>
<organism evidence="2 3">
    <name type="scientific">Gnathostoma spinigerum</name>
    <dbReference type="NCBI Taxonomy" id="75299"/>
    <lineage>
        <taxon>Eukaryota</taxon>
        <taxon>Metazoa</taxon>
        <taxon>Ecdysozoa</taxon>
        <taxon>Nematoda</taxon>
        <taxon>Chromadorea</taxon>
        <taxon>Rhabditida</taxon>
        <taxon>Spirurina</taxon>
        <taxon>Gnathostomatomorpha</taxon>
        <taxon>Gnathostomatoidea</taxon>
        <taxon>Gnathostomatidae</taxon>
        <taxon>Gnathostoma</taxon>
    </lineage>
</organism>
<dbReference type="Proteomes" id="UP001608902">
    <property type="component" value="Unassembled WGS sequence"/>
</dbReference>
<evidence type="ECO:0000313" key="2">
    <source>
        <dbReference type="EMBL" id="MFH4983492.1"/>
    </source>
</evidence>
<reference evidence="2 3" key="1">
    <citation type="submission" date="2024-08" db="EMBL/GenBank/DDBJ databases">
        <title>Gnathostoma spinigerum genome.</title>
        <authorList>
            <person name="Gonzalez-Bertolin B."/>
            <person name="Monzon S."/>
            <person name="Zaballos A."/>
            <person name="Jimenez P."/>
            <person name="Dekumyoy P."/>
            <person name="Varona S."/>
            <person name="Cuesta I."/>
            <person name="Sumanam S."/>
            <person name="Adisakwattana P."/>
            <person name="Gasser R.B."/>
            <person name="Hernandez-Gonzalez A."/>
            <person name="Young N.D."/>
            <person name="Perteguer M.J."/>
        </authorList>
    </citation>
    <scope>NUCLEOTIDE SEQUENCE [LARGE SCALE GENOMIC DNA]</scope>
    <source>
        <strain evidence="2">AL3</strain>
        <tissue evidence="2">Liver</tissue>
    </source>
</reference>